<evidence type="ECO:0000256" key="1">
    <source>
        <dbReference type="ARBA" id="ARBA00001971"/>
    </source>
</evidence>
<keyword evidence="10 14" id="KW-0249">Electron transport</keyword>
<dbReference type="Pfam" id="PF00258">
    <property type="entry name" value="Flavodoxin_1"/>
    <property type="match status" value="1"/>
</dbReference>
<dbReference type="InterPro" id="IPR039261">
    <property type="entry name" value="FNR_nucleotide-bd"/>
</dbReference>
<dbReference type="FunFam" id="1.10.630.10:FF:000040">
    <property type="entry name" value="Bifunctional cytochrome P450/NADPH--P450 reductase"/>
    <property type="match status" value="1"/>
</dbReference>
<keyword evidence="3 14" id="KW-0813">Transport</keyword>
<dbReference type="EMBL" id="KV441551">
    <property type="protein sequence ID" value="OAG07273.1"/>
    <property type="molecule type" value="Genomic_DNA"/>
</dbReference>
<evidence type="ECO:0000256" key="2">
    <source>
        <dbReference type="ARBA" id="ARBA00010018"/>
    </source>
</evidence>
<comment type="cofactor">
    <cofactor evidence="14">
        <name>FAD</name>
        <dbReference type="ChEBI" id="CHEBI:57692"/>
    </cofactor>
    <cofactor evidence="14">
        <name>FMN</name>
        <dbReference type="ChEBI" id="CHEBI:58210"/>
    </cofactor>
</comment>
<keyword evidence="12 14" id="KW-0408">Iron</keyword>
<gene>
    <name evidence="19" type="ORF">CC84DRAFT_1258428</name>
</gene>
<dbReference type="GO" id="GO:0070330">
    <property type="term" value="F:aromatase activity"/>
    <property type="evidence" value="ECO:0007669"/>
    <property type="project" value="UniProtKB-UniRule"/>
</dbReference>
<dbReference type="InterPro" id="IPR023206">
    <property type="entry name" value="Bifunctional_P450_P450_red"/>
</dbReference>
<dbReference type="OrthoDB" id="1470350at2759"/>
<organism evidence="19 20">
    <name type="scientific">Paraphaeosphaeria sporulosa</name>
    <dbReference type="NCBI Taxonomy" id="1460663"/>
    <lineage>
        <taxon>Eukaryota</taxon>
        <taxon>Fungi</taxon>
        <taxon>Dikarya</taxon>
        <taxon>Ascomycota</taxon>
        <taxon>Pezizomycotina</taxon>
        <taxon>Dothideomycetes</taxon>
        <taxon>Pleosporomycetidae</taxon>
        <taxon>Pleosporales</taxon>
        <taxon>Massarineae</taxon>
        <taxon>Didymosphaeriaceae</taxon>
        <taxon>Paraphaeosphaeria</taxon>
    </lineage>
</organism>
<proteinExistence type="inferred from homology"/>
<dbReference type="GO" id="GO:0005506">
    <property type="term" value="F:iron ion binding"/>
    <property type="evidence" value="ECO:0007669"/>
    <property type="project" value="UniProtKB-UniRule"/>
</dbReference>
<dbReference type="PANTHER" id="PTHR19384">
    <property type="entry name" value="NITRIC OXIDE SYNTHASE-RELATED"/>
    <property type="match status" value="1"/>
</dbReference>
<comment type="catalytic activity">
    <reaction evidence="14">
        <text>2 oxidized [cytochrome P450] + NADPH = 2 reduced [cytochrome P450] + NADP(+) + H(+)</text>
        <dbReference type="Rhea" id="RHEA:24040"/>
        <dbReference type="Rhea" id="RHEA-COMP:14627"/>
        <dbReference type="Rhea" id="RHEA-COMP:14628"/>
        <dbReference type="ChEBI" id="CHEBI:15378"/>
        <dbReference type="ChEBI" id="CHEBI:55376"/>
        <dbReference type="ChEBI" id="CHEBI:57783"/>
        <dbReference type="ChEBI" id="CHEBI:58349"/>
        <dbReference type="ChEBI" id="CHEBI:60344"/>
        <dbReference type="EC" id="1.6.2.4"/>
    </reaction>
</comment>
<comment type="catalytic activity">
    <reaction evidence="14">
        <text>an organic molecule + reduced [NADPH--hemoprotein reductase] + O2 = an alcohol + oxidized [NADPH--hemoprotein reductase] + H2O + H(+)</text>
        <dbReference type="Rhea" id="RHEA:17149"/>
        <dbReference type="Rhea" id="RHEA-COMP:11964"/>
        <dbReference type="Rhea" id="RHEA-COMP:11965"/>
        <dbReference type="ChEBI" id="CHEBI:15377"/>
        <dbReference type="ChEBI" id="CHEBI:15378"/>
        <dbReference type="ChEBI" id="CHEBI:15379"/>
        <dbReference type="ChEBI" id="CHEBI:30879"/>
        <dbReference type="ChEBI" id="CHEBI:57618"/>
        <dbReference type="ChEBI" id="CHEBI:58210"/>
        <dbReference type="ChEBI" id="CHEBI:142491"/>
        <dbReference type="EC" id="1.14.14.1"/>
    </reaction>
</comment>
<evidence type="ECO:0000256" key="11">
    <source>
        <dbReference type="ARBA" id="ARBA00023002"/>
    </source>
</evidence>
<dbReference type="CDD" id="cd06206">
    <property type="entry name" value="bifunctional_CYPOR"/>
    <property type="match status" value="1"/>
</dbReference>
<dbReference type="PROSITE" id="PS50902">
    <property type="entry name" value="FLAVODOXIN_LIKE"/>
    <property type="match status" value="1"/>
</dbReference>
<evidence type="ECO:0000256" key="6">
    <source>
        <dbReference type="ARBA" id="ARBA00022643"/>
    </source>
</evidence>
<dbReference type="PROSITE" id="PS51384">
    <property type="entry name" value="FAD_FR"/>
    <property type="match status" value="1"/>
</dbReference>
<name>A0A177CIE0_9PLEO</name>
<dbReference type="InterPro" id="IPR036396">
    <property type="entry name" value="Cyt_P450_sf"/>
</dbReference>
<dbReference type="Gene3D" id="3.40.50.80">
    <property type="entry name" value="Nucleotide-binding domain of ferredoxin-NADP reductase (FNR) module"/>
    <property type="match status" value="1"/>
</dbReference>
<feature type="domain" description="FAD-binding FR-type" evidence="18">
    <location>
        <begin position="691"/>
        <end position="920"/>
    </location>
</feature>
<dbReference type="PROSITE" id="PS00086">
    <property type="entry name" value="CYTOCHROME_P450"/>
    <property type="match status" value="1"/>
</dbReference>
<dbReference type="Gene3D" id="1.20.990.10">
    <property type="entry name" value="NADPH-cytochrome p450 Reductase, Chain A, domain 3"/>
    <property type="match status" value="1"/>
</dbReference>
<dbReference type="Gene3D" id="2.40.30.10">
    <property type="entry name" value="Translation factors"/>
    <property type="match status" value="1"/>
</dbReference>
<dbReference type="EC" id="1.6.2.4" evidence="14"/>
<dbReference type="InterPro" id="IPR008254">
    <property type="entry name" value="Flavodoxin/NO_synth"/>
</dbReference>
<evidence type="ECO:0000256" key="8">
    <source>
        <dbReference type="ARBA" id="ARBA00022827"/>
    </source>
</evidence>
<comment type="cofactor">
    <cofactor evidence="1 14 15">
        <name>heme</name>
        <dbReference type="ChEBI" id="CHEBI:30413"/>
    </cofactor>
</comment>
<dbReference type="GO" id="GO:0010181">
    <property type="term" value="F:FMN binding"/>
    <property type="evidence" value="ECO:0007669"/>
    <property type="project" value="UniProtKB-UniRule"/>
</dbReference>
<evidence type="ECO:0000256" key="9">
    <source>
        <dbReference type="ARBA" id="ARBA00022857"/>
    </source>
</evidence>
<keyword evidence="20" id="KW-1185">Reference proteome</keyword>
<dbReference type="GO" id="GO:0050660">
    <property type="term" value="F:flavin adenine dinucleotide binding"/>
    <property type="evidence" value="ECO:0007669"/>
    <property type="project" value="TreeGrafter"/>
</dbReference>
<comment type="similarity">
    <text evidence="2 14">In the N-terminal section; belongs to the cytochrome P450 family.</text>
</comment>
<evidence type="ECO:0000256" key="15">
    <source>
        <dbReference type="PIRSR" id="PIRSR000209-1"/>
    </source>
</evidence>
<dbReference type="RefSeq" id="XP_018037638.1">
    <property type="nucleotide sequence ID" value="XM_018184830.1"/>
</dbReference>
<evidence type="ECO:0000256" key="16">
    <source>
        <dbReference type="SAM" id="MobiDB-lite"/>
    </source>
</evidence>
<dbReference type="InterPro" id="IPR002401">
    <property type="entry name" value="Cyt_P450_E_grp-I"/>
</dbReference>
<dbReference type="SUPFAM" id="SSF52218">
    <property type="entry name" value="Flavoproteins"/>
    <property type="match status" value="1"/>
</dbReference>
<keyword evidence="4 14" id="KW-0349">Heme</keyword>
<protein>
    <recommendedName>
        <fullName evidence="14">Bifunctional cytochrome P450/NADPH--P450 reductase</fullName>
    </recommendedName>
    <domain>
        <recommendedName>
            <fullName evidence="14">Cytochrome P450</fullName>
            <ecNumber evidence="14">1.14.14.1</ecNumber>
        </recommendedName>
    </domain>
    <domain>
        <recommendedName>
            <fullName evidence="14">NADPH--cytochrome P450 reductase</fullName>
            <ecNumber evidence="14">1.6.2.4</ecNumber>
        </recommendedName>
    </domain>
</protein>
<keyword evidence="9 14" id="KW-0521">NADP</keyword>
<dbReference type="InParanoid" id="A0A177CIE0"/>
<keyword evidence="11 14" id="KW-0560">Oxidoreductase</keyword>
<evidence type="ECO:0000259" key="17">
    <source>
        <dbReference type="PROSITE" id="PS50902"/>
    </source>
</evidence>
<dbReference type="InterPro" id="IPR017938">
    <property type="entry name" value="Riboflavin_synthase-like_b-brl"/>
</dbReference>
<dbReference type="InterPro" id="IPR023173">
    <property type="entry name" value="NADPH_Cyt_P450_Rdtase_alpha"/>
</dbReference>
<dbReference type="SUPFAM" id="SSF63380">
    <property type="entry name" value="Riboflavin synthase domain-like"/>
    <property type="match status" value="1"/>
</dbReference>
<feature type="binding site" description="axial binding residue" evidence="15">
    <location>
        <position position="416"/>
    </location>
    <ligand>
        <name>heme</name>
        <dbReference type="ChEBI" id="CHEBI:30413"/>
    </ligand>
    <ligandPart>
        <name>Fe</name>
        <dbReference type="ChEBI" id="CHEBI:18248"/>
    </ligandPart>
</feature>
<evidence type="ECO:0000256" key="7">
    <source>
        <dbReference type="ARBA" id="ARBA00022723"/>
    </source>
</evidence>
<dbReference type="PRINTS" id="PR00463">
    <property type="entry name" value="EP450I"/>
</dbReference>
<evidence type="ECO:0000259" key="18">
    <source>
        <dbReference type="PROSITE" id="PS51384"/>
    </source>
</evidence>
<dbReference type="Pfam" id="PF00175">
    <property type="entry name" value="NAD_binding_1"/>
    <property type="match status" value="1"/>
</dbReference>
<keyword evidence="6 14" id="KW-0288">FMN</keyword>
<dbReference type="GeneID" id="28768316"/>
<feature type="region of interest" description="Disordered" evidence="16">
    <location>
        <begin position="477"/>
        <end position="499"/>
    </location>
</feature>
<dbReference type="Proteomes" id="UP000077069">
    <property type="component" value="Unassembled WGS sequence"/>
</dbReference>
<dbReference type="InterPro" id="IPR017927">
    <property type="entry name" value="FAD-bd_FR_type"/>
</dbReference>
<dbReference type="CDD" id="cd11068">
    <property type="entry name" value="CYP120A1"/>
    <property type="match status" value="1"/>
</dbReference>
<dbReference type="GO" id="GO:0020037">
    <property type="term" value="F:heme binding"/>
    <property type="evidence" value="ECO:0007669"/>
    <property type="project" value="UniProtKB-UniRule"/>
</dbReference>
<reference evidence="19 20" key="1">
    <citation type="submission" date="2016-05" db="EMBL/GenBank/DDBJ databases">
        <title>Comparative analysis of secretome profiles of manganese(II)-oxidizing ascomycete fungi.</title>
        <authorList>
            <consortium name="DOE Joint Genome Institute"/>
            <person name="Zeiner C.A."/>
            <person name="Purvine S.O."/>
            <person name="Zink E.M."/>
            <person name="Wu S."/>
            <person name="Pasa-Tolic L."/>
            <person name="Chaput D.L."/>
            <person name="Haridas S."/>
            <person name="Grigoriev I.V."/>
            <person name="Santelli C.M."/>
            <person name="Hansel C.M."/>
        </authorList>
    </citation>
    <scope>NUCLEOTIDE SEQUENCE [LARGE SCALE GENOMIC DNA]</scope>
    <source>
        <strain evidence="19 20">AP3s5-JAC2a</strain>
    </source>
</reference>
<dbReference type="InterPro" id="IPR001128">
    <property type="entry name" value="Cyt_P450"/>
</dbReference>
<evidence type="ECO:0000256" key="12">
    <source>
        <dbReference type="ARBA" id="ARBA00023004"/>
    </source>
</evidence>
<dbReference type="SUPFAM" id="SSF52343">
    <property type="entry name" value="Ferredoxin reductase-like, C-terminal NADP-linked domain"/>
    <property type="match status" value="1"/>
</dbReference>
<evidence type="ECO:0000256" key="13">
    <source>
        <dbReference type="ARBA" id="ARBA00023033"/>
    </source>
</evidence>
<dbReference type="InterPro" id="IPR017972">
    <property type="entry name" value="Cyt_P450_CS"/>
</dbReference>
<dbReference type="InterPro" id="IPR029039">
    <property type="entry name" value="Flavoprotein-like_sf"/>
</dbReference>
<dbReference type="GO" id="GO:0003958">
    <property type="term" value="F:NADPH-hemoprotein reductase activity"/>
    <property type="evidence" value="ECO:0007669"/>
    <property type="project" value="UniProtKB-UniRule"/>
</dbReference>
<dbReference type="PANTHER" id="PTHR19384:SF127">
    <property type="entry name" value="BIFUNCTIONAL CYTOCHROME P450_NADPH--P450 REDUCTASE"/>
    <property type="match status" value="1"/>
</dbReference>
<keyword evidence="5 14" id="KW-0285">Flavoprotein</keyword>
<dbReference type="EC" id="1.14.14.1" evidence="14"/>
<evidence type="ECO:0000256" key="4">
    <source>
        <dbReference type="ARBA" id="ARBA00022617"/>
    </source>
</evidence>
<dbReference type="PIRSF" id="PIRSF000209">
    <property type="entry name" value="Bifunctional_P450_P450R"/>
    <property type="match status" value="1"/>
</dbReference>
<dbReference type="GO" id="GO:0005829">
    <property type="term" value="C:cytosol"/>
    <property type="evidence" value="ECO:0007669"/>
    <property type="project" value="TreeGrafter"/>
</dbReference>
<dbReference type="InterPro" id="IPR001433">
    <property type="entry name" value="OxRdtase_FAD/NAD-bd"/>
</dbReference>
<evidence type="ECO:0000256" key="14">
    <source>
        <dbReference type="PIRNR" id="PIRNR000209"/>
    </source>
</evidence>
<sequence>MTTPIPSPPALPLVGNLLNVTGAQPGESALKPFERLADEYGPIYCLWLGGSERIVVANYALFEELCDETRFLKTAGQALEGLNELRNTGARGMFTSPSEKDPDWGQAHRILMPAFGPLAIRDMFDEMHDIASQLALKWARLGSEYKIPVTEDFTRLTLDTIAICAMDYRFNSFYQDEMHPFVQAMIGVLSEGASRLKTPKLVQKFMYRRNEQLRIDSKYQMDVAIDLVKRRREHPSEKKDLLNAMIHGKDPKTGEGMRDDLIAANMITFLVAGHETTSGLLSFAFYYLLKNPATYFKAQREVDNVVGQGKVTVDHMKQLHYIEAVLRETLRLEPTAPAFVRGPRPENTDPFPTIGGGKYALKKDSQVMCLLGKIQRDPAVYGEDANEFRPERMLDEHFNRLPKHAWKPFGTGMRGCIGRPFAWQEALLVMAILLQNFDFRLDDPRYDLKVKSALTVKPDGLFIRSSMRAGITASGLQERLSGSSDGSKPSPSPDDISKSLRGMHVSACSRRKMTILYGSNTGTCQAFAQKLASDAHARGFDAKVADMDSGVNSLPSSEPVVIITASYEGLAPDNATQFVSWLEFLDDVSALSGVQYSVFGCGHKDWSSTFHRIPKLVDSELEKLGATRIAERGSSDASQGDMFTDFETWEENTFWPAVTANFGAAPASAQPIRKGLDIEISTCARAVQLQQNVKNGSVLKAWVLTAPGESEKRHLDIKLPEGMTYSTGDYLTVLPLNPDASVHRVLKRFSIPGDAVITIKDGGPVTLPTDKPVSAYDLLKGFVELLQPATKKDLQICIEQTTDPQAIKSLDMLHTSLYHAEVLAKRISLLDLLEAHPAISLPFATFLSQMPPMRSRHYSISSSPLRDPSVCSITYGVLNTTSLAGTSHFQGVAGTYLSSLGPGDAIQINVRPAPPAFHLPASPTIPILMFCNGTGLAPFRGFIQERATMLSANPDARLAPALLFIGCRSPTTDALYYSEFAQWAKMGAVDVRYAYSREWGHTDAQGCKYVQDRMWKDSNDVSEMWRAGAKVFLCGGPGMVEGIKVSAKRIVENSMGSVDDEEVENWFKGLRNERIVVDVFA</sequence>
<dbReference type="Pfam" id="PF00067">
    <property type="entry name" value="p450"/>
    <property type="match status" value="1"/>
</dbReference>
<evidence type="ECO:0000256" key="5">
    <source>
        <dbReference type="ARBA" id="ARBA00022630"/>
    </source>
</evidence>
<accession>A0A177CIE0</accession>
<evidence type="ECO:0000313" key="19">
    <source>
        <dbReference type="EMBL" id="OAG07273.1"/>
    </source>
</evidence>
<evidence type="ECO:0000256" key="10">
    <source>
        <dbReference type="ARBA" id="ARBA00022982"/>
    </source>
</evidence>
<dbReference type="STRING" id="1460663.A0A177CIE0"/>
<dbReference type="Gene3D" id="1.10.630.10">
    <property type="entry name" value="Cytochrome P450"/>
    <property type="match status" value="1"/>
</dbReference>
<evidence type="ECO:0000256" key="3">
    <source>
        <dbReference type="ARBA" id="ARBA00022448"/>
    </source>
</evidence>
<keyword evidence="13 14" id="KW-0503">Monooxygenase</keyword>
<feature type="domain" description="Flavodoxin-like" evidence="17">
    <location>
        <begin position="513"/>
        <end position="654"/>
    </location>
</feature>
<dbReference type="AlphaFoldDB" id="A0A177CIE0"/>
<keyword evidence="8 14" id="KW-0274">FAD</keyword>
<keyword evidence="7 14" id="KW-0479">Metal-binding</keyword>
<evidence type="ECO:0000313" key="20">
    <source>
        <dbReference type="Proteomes" id="UP000077069"/>
    </source>
</evidence>
<dbReference type="InterPro" id="IPR003097">
    <property type="entry name" value="CysJ-like_FAD-binding"/>
</dbReference>
<dbReference type="Gene3D" id="3.40.50.360">
    <property type="match status" value="1"/>
</dbReference>
<dbReference type="PRINTS" id="PR00385">
    <property type="entry name" value="P450"/>
</dbReference>
<dbReference type="Pfam" id="PF00667">
    <property type="entry name" value="FAD_binding_1"/>
    <property type="match status" value="1"/>
</dbReference>
<dbReference type="SUPFAM" id="SSF48264">
    <property type="entry name" value="Cytochrome P450"/>
    <property type="match status" value="1"/>
</dbReference>